<organism evidence="1 2">
    <name type="scientific">Polyplosphaeria fusca</name>
    <dbReference type="NCBI Taxonomy" id="682080"/>
    <lineage>
        <taxon>Eukaryota</taxon>
        <taxon>Fungi</taxon>
        <taxon>Dikarya</taxon>
        <taxon>Ascomycota</taxon>
        <taxon>Pezizomycotina</taxon>
        <taxon>Dothideomycetes</taxon>
        <taxon>Pleosporomycetidae</taxon>
        <taxon>Pleosporales</taxon>
        <taxon>Tetraplosphaeriaceae</taxon>
        <taxon>Polyplosphaeria</taxon>
    </lineage>
</organism>
<evidence type="ECO:0000313" key="2">
    <source>
        <dbReference type="Proteomes" id="UP000799444"/>
    </source>
</evidence>
<dbReference type="OrthoDB" id="4708870at2759"/>
<proteinExistence type="predicted"/>
<dbReference type="Proteomes" id="UP000799444">
    <property type="component" value="Unassembled WGS sequence"/>
</dbReference>
<gene>
    <name evidence="1" type="ORF">EJ04DRAFT_561502</name>
</gene>
<sequence length="95" mass="10906">MRRMSTSLWTVETKLFTRVVVPTEVPSKTDFGDVDFLAESPKANLKLAQTPFPYDAMVRHIKEAFKTEYGKRGFKTPSVLYFAVPAPGREREFFV</sequence>
<accession>A0A9P4R2Q3</accession>
<dbReference type="EMBL" id="ML996115">
    <property type="protein sequence ID" value="KAF2737589.1"/>
    <property type="molecule type" value="Genomic_DNA"/>
</dbReference>
<comment type="caution">
    <text evidence="1">The sequence shown here is derived from an EMBL/GenBank/DDBJ whole genome shotgun (WGS) entry which is preliminary data.</text>
</comment>
<evidence type="ECO:0000313" key="1">
    <source>
        <dbReference type="EMBL" id="KAF2737589.1"/>
    </source>
</evidence>
<protein>
    <submittedName>
        <fullName evidence="1">Uncharacterized protein</fullName>
    </submittedName>
</protein>
<reference evidence="1" key="1">
    <citation type="journal article" date="2020" name="Stud. Mycol.">
        <title>101 Dothideomycetes genomes: a test case for predicting lifestyles and emergence of pathogens.</title>
        <authorList>
            <person name="Haridas S."/>
            <person name="Albert R."/>
            <person name="Binder M."/>
            <person name="Bloem J."/>
            <person name="Labutti K."/>
            <person name="Salamov A."/>
            <person name="Andreopoulos B."/>
            <person name="Baker S."/>
            <person name="Barry K."/>
            <person name="Bills G."/>
            <person name="Bluhm B."/>
            <person name="Cannon C."/>
            <person name="Castanera R."/>
            <person name="Culley D."/>
            <person name="Daum C."/>
            <person name="Ezra D."/>
            <person name="Gonzalez J."/>
            <person name="Henrissat B."/>
            <person name="Kuo A."/>
            <person name="Liang C."/>
            <person name="Lipzen A."/>
            <person name="Lutzoni F."/>
            <person name="Magnuson J."/>
            <person name="Mondo S."/>
            <person name="Nolan M."/>
            <person name="Ohm R."/>
            <person name="Pangilinan J."/>
            <person name="Park H.-J."/>
            <person name="Ramirez L."/>
            <person name="Alfaro M."/>
            <person name="Sun H."/>
            <person name="Tritt A."/>
            <person name="Yoshinaga Y."/>
            <person name="Zwiers L.-H."/>
            <person name="Turgeon B."/>
            <person name="Goodwin S."/>
            <person name="Spatafora J."/>
            <person name="Crous P."/>
            <person name="Grigoriev I."/>
        </authorList>
    </citation>
    <scope>NUCLEOTIDE SEQUENCE</scope>
    <source>
        <strain evidence="1">CBS 125425</strain>
    </source>
</reference>
<keyword evidence="2" id="KW-1185">Reference proteome</keyword>
<dbReference type="AlphaFoldDB" id="A0A9P4R2Q3"/>
<name>A0A9P4R2Q3_9PLEO</name>